<feature type="transmembrane region" description="Helical" evidence="7">
    <location>
        <begin position="33"/>
        <end position="56"/>
    </location>
</feature>
<keyword evidence="5 7" id="KW-0472">Membrane</keyword>
<evidence type="ECO:0000256" key="2">
    <source>
        <dbReference type="ARBA" id="ARBA00022475"/>
    </source>
</evidence>
<dbReference type="PANTHER" id="PTHR30572:SF4">
    <property type="entry name" value="ABC TRANSPORTER PERMEASE YTRF"/>
    <property type="match status" value="1"/>
</dbReference>
<keyword evidence="4 7" id="KW-1133">Transmembrane helix</keyword>
<dbReference type="AlphaFoldDB" id="A0A935CBT2"/>
<gene>
    <name evidence="9" type="ORF">IPF40_00160</name>
</gene>
<evidence type="ECO:0000313" key="10">
    <source>
        <dbReference type="Proteomes" id="UP000718281"/>
    </source>
</evidence>
<comment type="similarity">
    <text evidence="6">Belongs to the ABC-4 integral membrane protein family.</text>
</comment>
<dbReference type="Pfam" id="PF02687">
    <property type="entry name" value="FtsX"/>
    <property type="match status" value="1"/>
</dbReference>
<evidence type="ECO:0000313" key="9">
    <source>
        <dbReference type="EMBL" id="MBK6299509.1"/>
    </source>
</evidence>
<organism evidence="9 10">
    <name type="scientific">Candidatus Phosphoribacter hodrii</name>
    <dbReference type="NCBI Taxonomy" id="2953743"/>
    <lineage>
        <taxon>Bacteria</taxon>
        <taxon>Bacillati</taxon>
        <taxon>Actinomycetota</taxon>
        <taxon>Actinomycetes</taxon>
        <taxon>Micrococcales</taxon>
        <taxon>Dermatophilaceae</taxon>
        <taxon>Candidatus Phosphoribacter</taxon>
    </lineage>
</organism>
<proteinExistence type="inferred from homology"/>
<evidence type="ECO:0000256" key="7">
    <source>
        <dbReference type="SAM" id="Phobius"/>
    </source>
</evidence>
<dbReference type="GO" id="GO:0005886">
    <property type="term" value="C:plasma membrane"/>
    <property type="evidence" value="ECO:0007669"/>
    <property type="project" value="UniProtKB-SubCell"/>
</dbReference>
<comment type="subcellular location">
    <subcellularLocation>
        <location evidence="1">Cell membrane</location>
        <topology evidence="1">Multi-pass membrane protein</topology>
    </subcellularLocation>
</comment>
<evidence type="ECO:0000256" key="4">
    <source>
        <dbReference type="ARBA" id="ARBA00022989"/>
    </source>
</evidence>
<accession>A0A935CBT2</accession>
<dbReference type="Proteomes" id="UP000718281">
    <property type="component" value="Unassembled WGS sequence"/>
</dbReference>
<dbReference type="GO" id="GO:0022857">
    <property type="term" value="F:transmembrane transporter activity"/>
    <property type="evidence" value="ECO:0007669"/>
    <property type="project" value="TreeGrafter"/>
</dbReference>
<reference evidence="9 10" key="1">
    <citation type="submission" date="2020-10" db="EMBL/GenBank/DDBJ databases">
        <title>Connecting structure to function with the recovery of over 1000 high-quality activated sludge metagenome-assembled genomes encoding full-length rRNA genes using long-read sequencing.</title>
        <authorList>
            <person name="Singleton C.M."/>
            <person name="Petriglieri F."/>
            <person name="Kristensen J.M."/>
            <person name="Kirkegaard R.H."/>
            <person name="Michaelsen T.Y."/>
            <person name="Andersen M.H."/>
            <person name="Karst S.M."/>
            <person name="Dueholm M.S."/>
            <person name="Nielsen P.H."/>
            <person name="Albertsen M."/>
        </authorList>
    </citation>
    <scope>NUCLEOTIDE SEQUENCE [LARGE SCALE GENOMIC DNA]</scope>
    <source>
        <strain evidence="9">AalE_18-Q3-R2-46_BAT3C.188</strain>
    </source>
</reference>
<evidence type="ECO:0000259" key="8">
    <source>
        <dbReference type="Pfam" id="PF02687"/>
    </source>
</evidence>
<dbReference type="InterPro" id="IPR050250">
    <property type="entry name" value="Macrolide_Exporter_MacB"/>
</dbReference>
<comment type="caution">
    <text evidence="9">The sequence shown here is derived from an EMBL/GenBank/DDBJ whole genome shotgun (WGS) entry which is preliminary data.</text>
</comment>
<protein>
    <submittedName>
        <fullName evidence="9">ABC transporter permease</fullName>
    </submittedName>
</protein>
<keyword evidence="3 7" id="KW-0812">Transmembrane</keyword>
<name>A0A935CBT2_9MICO</name>
<dbReference type="EMBL" id="JADIXZ010000001">
    <property type="protein sequence ID" value="MBK6299509.1"/>
    <property type="molecule type" value="Genomic_DNA"/>
</dbReference>
<evidence type="ECO:0000256" key="1">
    <source>
        <dbReference type="ARBA" id="ARBA00004651"/>
    </source>
</evidence>
<keyword evidence="2" id="KW-1003">Cell membrane</keyword>
<feature type="domain" description="ABC3 transporter permease C-terminal" evidence="8">
    <location>
        <begin position="2"/>
        <end position="97"/>
    </location>
</feature>
<evidence type="ECO:0000256" key="6">
    <source>
        <dbReference type="ARBA" id="ARBA00038076"/>
    </source>
</evidence>
<feature type="transmembrane region" description="Helical" evidence="7">
    <location>
        <begin position="68"/>
        <end position="87"/>
    </location>
</feature>
<evidence type="ECO:0000256" key="5">
    <source>
        <dbReference type="ARBA" id="ARBA00023136"/>
    </source>
</evidence>
<dbReference type="PANTHER" id="PTHR30572">
    <property type="entry name" value="MEMBRANE COMPONENT OF TRANSPORTER-RELATED"/>
    <property type="match status" value="1"/>
</dbReference>
<evidence type="ECO:0000256" key="3">
    <source>
        <dbReference type="ARBA" id="ARBA00022692"/>
    </source>
</evidence>
<dbReference type="InterPro" id="IPR003838">
    <property type="entry name" value="ABC3_permease_C"/>
</dbReference>
<sequence length="104" mass="10759">MVISVLERRSEIGLRRALGATRRQIHAQFVTESLILSALGGLGGVTLGALVTIGYAVHQGWPWDLPPWAALAGVGLTVLIGVIAGLYPASRASRTSPTAALSAS</sequence>